<evidence type="ECO:0000313" key="1">
    <source>
        <dbReference type="EMBL" id="CAG7674698.1"/>
    </source>
</evidence>
<comment type="caution">
    <text evidence="1">The sequence shown here is derived from an EMBL/GenBank/DDBJ whole genome shotgun (WGS) entry which is preliminary data.</text>
</comment>
<dbReference type="EMBL" id="CAJVCH010013267">
    <property type="protein sequence ID" value="CAG7674698.1"/>
    <property type="molecule type" value="Genomic_DNA"/>
</dbReference>
<name>A0A8J2NSN5_9HEXA</name>
<sequence>FCKFDFQRTVR</sequence>
<keyword evidence="2" id="KW-1185">Reference proteome</keyword>
<dbReference type="Proteomes" id="UP000708208">
    <property type="component" value="Unassembled WGS sequence"/>
</dbReference>
<accession>A0A8J2NSN5</accession>
<feature type="non-terminal residue" evidence="1">
    <location>
        <position position="11"/>
    </location>
</feature>
<evidence type="ECO:0000313" key="2">
    <source>
        <dbReference type="Proteomes" id="UP000708208"/>
    </source>
</evidence>
<organism evidence="1 2">
    <name type="scientific">Allacma fusca</name>
    <dbReference type="NCBI Taxonomy" id="39272"/>
    <lineage>
        <taxon>Eukaryota</taxon>
        <taxon>Metazoa</taxon>
        <taxon>Ecdysozoa</taxon>
        <taxon>Arthropoda</taxon>
        <taxon>Hexapoda</taxon>
        <taxon>Collembola</taxon>
        <taxon>Symphypleona</taxon>
        <taxon>Sminthuridae</taxon>
        <taxon>Allacma</taxon>
    </lineage>
</organism>
<protein>
    <submittedName>
        <fullName evidence="1">Uncharacterized protein</fullName>
    </submittedName>
</protein>
<reference evidence="1" key="1">
    <citation type="submission" date="2021-06" db="EMBL/GenBank/DDBJ databases">
        <authorList>
            <person name="Hodson N. C."/>
            <person name="Mongue J. A."/>
            <person name="Jaron S. K."/>
        </authorList>
    </citation>
    <scope>NUCLEOTIDE SEQUENCE</scope>
</reference>
<proteinExistence type="predicted"/>
<gene>
    <name evidence="1" type="ORF">AFUS01_LOCUS2331</name>
</gene>